<name>A0A6J7RT37_9ZZZZ</name>
<dbReference type="InterPro" id="IPR007569">
    <property type="entry name" value="DUF559"/>
</dbReference>
<accession>A0A6J7RT37</accession>
<dbReference type="InterPro" id="IPR011335">
    <property type="entry name" value="Restrct_endonuc-II-like"/>
</dbReference>
<evidence type="ECO:0000313" key="2">
    <source>
        <dbReference type="EMBL" id="CAB5031926.1"/>
    </source>
</evidence>
<sequence length="319" mass="35750">MYHNTLHQFADQFGLIAHGEVVPAHVSRSSWSRAVHRGYLSILQPGIGAVTHTQQSPEQRIAAAVRASGKDAMAGGATAAWLHGVSLPFIEPIHILSPTRPLHRKLVGAVVHRPIDTYDLSPIDTQGIPSTSPFRTLLDTCAWNPALAHRVLEHFLVADQFTIQSAWRQLFLHAKQGRPGITQLKNLLNKWDLDTAQPESVLEAKMLSLCFMNKLPPFEFQAQVGNYRVDFLWRQYRAIVECDGFTYHGSTRDAFENDRLRDAELQSLGYTVWRFSFRQIAFEPKLVASHLERGFSAQNIAKNVTYGAENTQVGGGICR</sequence>
<proteinExistence type="predicted"/>
<gene>
    <name evidence="2" type="ORF">UFOPK4098_01638</name>
</gene>
<dbReference type="AlphaFoldDB" id="A0A6J7RT37"/>
<dbReference type="SUPFAM" id="SSF52980">
    <property type="entry name" value="Restriction endonuclease-like"/>
    <property type="match status" value="1"/>
</dbReference>
<organism evidence="2">
    <name type="scientific">freshwater metagenome</name>
    <dbReference type="NCBI Taxonomy" id="449393"/>
    <lineage>
        <taxon>unclassified sequences</taxon>
        <taxon>metagenomes</taxon>
        <taxon>ecological metagenomes</taxon>
    </lineage>
</organism>
<dbReference type="Pfam" id="PF04480">
    <property type="entry name" value="DUF559"/>
    <property type="match status" value="1"/>
</dbReference>
<evidence type="ECO:0000259" key="1">
    <source>
        <dbReference type="Pfam" id="PF04480"/>
    </source>
</evidence>
<dbReference type="Gene3D" id="3.40.960.10">
    <property type="entry name" value="VSR Endonuclease"/>
    <property type="match status" value="1"/>
</dbReference>
<protein>
    <submittedName>
        <fullName evidence="2">Unannotated protein</fullName>
    </submittedName>
</protein>
<feature type="domain" description="DUF559" evidence="1">
    <location>
        <begin position="215"/>
        <end position="289"/>
    </location>
</feature>
<dbReference type="EMBL" id="CAFBPN010000168">
    <property type="protein sequence ID" value="CAB5031926.1"/>
    <property type="molecule type" value="Genomic_DNA"/>
</dbReference>
<reference evidence="2" key="1">
    <citation type="submission" date="2020-05" db="EMBL/GenBank/DDBJ databases">
        <authorList>
            <person name="Chiriac C."/>
            <person name="Salcher M."/>
            <person name="Ghai R."/>
            <person name="Kavagutti S V."/>
        </authorList>
    </citation>
    <scope>NUCLEOTIDE SEQUENCE</scope>
</reference>